<feature type="chain" id="PRO_5007894303" evidence="1">
    <location>
        <begin position="21"/>
        <end position="87"/>
    </location>
</feature>
<proteinExistence type="predicted"/>
<dbReference type="EMBL" id="LVJE01000013">
    <property type="protein sequence ID" value="OAB28162.1"/>
    <property type="molecule type" value="Genomic_DNA"/>
</dbReference>
<dbReference type="RefSeq" id="WP_066080526.1">
    <property type="nucleotide sequence ID" value="NZ_FRDK01000012.1"/>
</dbReference>
<evidence type="ECO:0000313" key="3">
    <source>
        <dbReference type="Proteomes" id="UP000077164"/>
    </source>
</evidence>
<dbReference type="STRING" id="249352.SAMN05444395_11210"/>
<keyword evidence="3" id="KW-1185">Reference proteome</keyword>
<sequence length="87" mass="9546">MKKFLLSATLLVAFSVTSFASEKENVMISNKSDKIEVKSDETPVDTECDTYRIGRTIASADKNGDLVLTSVYFTLVICDDGFVAVIE</sequence>
<reference evidence="2 3" key="1">
    <citation type="submission" date="2016-03" db="EMBL/GenBank/DDBJ databases">
        <title>Draft genome sequence of Flavobacterium fryxellicola DSM 16209.</title>
        <authorList>
            <person name="Shin S.-K."/>
            <person name="Yi H."/>
        </authorList>
    </citation>
    <scope>NUCLEOTIDE SEQUENCE [LARGE SCALE GENOMIC DNA]</scope>
    <source>
        <strain evidence="2 3">DSM 16209</strain>
    </source>
</reference>
<comment type="caution">
    <text evidence="2">The sequence shown here is derived from an EMBL/GenBank/DDBJ whole genome shotgun (WGS) entry which is preliminary data.</text>
</comment>
<gene>
    <name evidence="2" type="ORF">FBFR_09995</name>
</gene>
<keyword evidence="1" id="KW-0732">Signal</keyword>
<name>A0A167XAG4_9FLAO</name>
<feature type="signal peptide" evidence="1">
    <location>
        <begin position="1"/>
        <end position="20"/>
    </location>
</feature>
<evidence type="ECO:0000256" key="1">
    <source>
        <dbReference type="SAM" id="SignalP"/>
    </source>
</evidence>
<dbReference type="OrthoDB" id="1365561at2"/>
<dbReference type="AlphaFoldDB" id="A0A167XAG4"/>
<dbReference type="Proteomes" id="UP000077164">
    <property type="component" value="Unassembled WGS sequence"/>
</dbReference>
<accession>A0A167XAG4</accession>
<protein>
    <submittedName>
        <fullName evidence="2">Uncharacterized protein</fullName>
    </submittedName>
</protein>
<evidence type="ECO:0000313" key="2">
    <source>
        <dbReference type="EMBL" id="OAB28162.1"/>
    </source>
</evidence>
<organism evidence="2 3">
    <name type="scientific">Flavobacterium fryxellicola</name>
    <dbReference type="NCBI Taxonomy" id="249352"/>
    <lineage>
        <taxon>Bacteria</taxon>
        <taxon>Pseudomonadati</taxon>
        <taxon>Bacteroidota</taxon>
        <taxon>Flavobacteriia</taxon>
        <taxon>Flavobacteriales</taxon>
        <taxon>Flavobacteriaceae</taxon>
        <taxon>Flavobacterium</taxon>
    </lineage>
</organism>